<reference evidence="3 4" key="1">
    <citation type="submission" date="2020-04" db="EMBL/GenBank/DDBJ databases">
        <title>Whole genome sequencing of clinical and environmental type strains of Ochrobactrum.</title>
        <authorList>
            <person name="Dharne M."/>
        </authorList>
    </citation>
    <scope>NUCLEOTIDE SEQUENCE [LARGE SCALE GENOMIC DNA]</scope>
    <source>
        <strain evidence="3 4">DSM 13340</strain>
    </source>
</reference>
<dbReference type="InterPro" id="IPR016161">
    <property type="entry name" value="Ald_DH/histidinol_DH"/>
</dbReference>
<dbReference type="Gene3D" id="3.40.605.10">
    <property type="entry name" value="Aldehyde Dehydrogenase, Chain A, domain 1"/>
    <property type="match status" value="1"/>
</dbReference>
<sequence>MEPSYPHTGEKLAAALAAGNTIVVKPSELAPVTPLFIAEWVREAGFPDGVVNVVTGGAKAGAALVANPHVARIDLTGGTATGKRVAAAAAERLVPCTLELGGKTPVLIFDDAKLDEAVAGALFSGFVAAGQTCVSGSRFLVQQSIYPEFLARLADRVANLRIGDPADEATDLGPVISAASRDRCMRFIEIARAEGARLLCGGEPLVMQGRLDSGFTCRPPSLPMLLRRANSFERRFSALSCLSHRSKMRVKQSRSPTIRNLRWVLRSGRVTCFVLTGLLASCGPGSRGSTIIIKRSSFHLGRLWRQWLRQGKWLGRIEKLYEQRKRRCPHA</sequence>
<dbReference type="Pfam" id="PF00171">
    <property type="entry name" value="Aldedh"/>
    <property type="match status" value="1"/>
</dbReference>
<gene>
    <name evidence="3" type="ORF">HGG76_03060</name>
</gene>
<dbReference type="AlphaFoldDB" id="A0A7X6FP26"/>
<comment type="caution">
    <text evidence="3">The sequence shown here is derived from an EMBL/GenBank/DDBJ whole genome shotgun (WGS) entry which is preliminary data.</text>
</comment>
<dbReference type="InterPro" id="IPR015590">
    <property type="entry name" value="Aldehyde_DH_dom"/>
</dbReference>
<protein>
    <submittedName>
        <fullName evidence="3">Aldehyde dehydrogenase family protein</fullName>
    </submittedName>
</protein>
<dbReference type="SUPFAM" id="SSF53720">
    <property type="entry name" value="ALDH-like"/>
    <property type="match status" value="1"/>
</dbReference>
<dbReference type="InterPro" id="IPR016163">
    <property type="entry name" value="Ald_DH_C"/>
</dbReference>
<dbReference type="Gene3D" id="3.40.309.10">
    <property type="entry name" value="Aldehyde Dehydrogenase, Chain A, domain 2"/>
    <property type="match status" value="1"/>
</dbReference>
<feature type="domain" description="Aldehyde dehydrogenase" evidence="2">
    <location>
        <begin position="10"/>
        <end position="219"/>
    </location>
</feature>
<name>A0A7X6FP26_9HYPH</name>
<dbReference type="EMBL" id="JAAXZB010000001">
    <property type="protein sequence ID" value="NKW09199.1"/>
    <property type="molecule type" value="Genomic_DNA"/>
</dbReference>
<proteinExistence type="predicted"/>
<dbReference type="InterPro" id="IPR016162">
    <property type="entry name" value="Ald_DH_N"/>
</dbReference>
<evidence type="ECO:0000256" key="1">
    <source>
        <dbReference type="ARBA" id="ARBA00023002"/>
    </source>
</evidence>
<dbReference type="PANTHER" id="PTHR11699">
    <property type="entry name" value="ALDEHYDE DEHYDROGENASE-RELATED"/>
    <property type="match status" value="1"/>
</dbReference>
<evidence type="ECO:0000313" key="4">
    <source>
        <dbReference type="Proteomes" id="UP000558475"/>
    </source>
</evidence>
<keyword evidence="1" id="KW-0560">Oxidoreductase</keyword>
<evidence type="ECO:0000259" key="2">
    <source>
        <dbReference type="Pfam" id="PF00171"/>
    </source>
</evidence>
<dbReference type="Proteomes" id="UP000558475">
    <property type="component" value="Unassembled WGS sequence"/>
</dbReference>
<evidence type="ECO:0000313" key="3">
    <source>
        <dbReference type="EMBL" id="NKW09199.1"/>
    </source>
</evidence>
<dbReference type="GO" id="GO:0016620">
    <property type="term" value="F:oxidoreductase activity, acting on the aldehyde or oxo group of donors, NAD or NADP as acceptor"/>
    <property type="evidence" value="ECO:0007669"/>
    <property type="project" value="InterPro"/>
</dbReference>
<accession>A0A7X6FP26</accession>
<organism evidence="3 4">
    <name type="scientific">Brucella tritici</name>
    <dbReference type="NCBI Taxonomy" id="94626"/>
    <lineage>
        <taxon>Bacteria</taxon>
        <taxon>Pseudomonadati</taxon>
        <taxon>Pseudomonadota</taxon>
        <taxon>Alphaproteobacteria</taxon>
        <taxon>Hyphomicrobiales</taxon>
        <taxon>Brucellaceae</taxon>
        <taxon>Brucella/Ochrobactrum group</taxon>
        <taxon>Brucella</taxon>
    </lineage>
</organism>